<evidence type="ECO:0000313" key="2">
    <source>
        <dbReference type="Proteomes" id="UP000814033"/>
    </source>
</evidence>
<gene>
    <name evidence="1" type="ORF">FA95DRAFT_422678</name>
</gene>
<proteinExistence type="predicted"/>
<dbReference type="Proteomes" id="UP000814033">
    <property type="component" value="Unassembled WGS sequence"/>
</dbReference>
<accession>A0ACB8S4L5</accession>
<keyword evidence="2" id="KW-1185">Reference proteome</keyword>
<reference evidence="1" key="2">
    <citation type="journal article" date="2022" name="New Phytol.">
        <title>Evolutionary transition to the ectomycorrhizal habit in the genomes of a hyperdiverse lineage of mushroom-forming fungi.</title>
        <authorList>
            <person name="Looney B."/>
            <person name="Miyauchi S."/>
            <person name="Morin E."/>
            <person name="Drula E."/>
            <person name="Courty P.E."/>
            <person name="Kohler A."/>
            <person name="Kuo A."/>
            <person name="LaButti K."/>
            <person name="Pangilinan J."/>
            <person name="Lipzen A."/>
            <person name="Riley R."/>
            <person name="Andreopoulos W."/>
            <person name="He G."/>
            <person name="Johnson J."/>
            <person name="Nolan M."/>
            <person name="Tritt A."/>
            <person name="Barry K.W."/>
            <person name="Grigoriev I.V."/>
            <person name="Nagy L.G."/>
            <person name="Hibbett D."/>
            <person name="Henrissat B."/>
            <person name="Matheny P.B."/>
            <person name="Labbe J."/>
            <person name="Martin F.M."/>
        </authorList>
    </citation>
    <scope>NUCLEOTIDE SEQUENCE</scope>
    <source>
        <strain evidence="1">FP105234-sp</strain>
    </source>
</reference>
<protein>
    <submittedName>
        <fullName evidence="1">Uncharacterized protein</fullName>
    </submittedName>
</protein>
<sequence length="511" mass="56923">MQTAVYSGTPSAMQASWPRSSPVQRLSTDVLQLIFEMGTTEEEGLSYGPIFPVLVSHVSREWRAIALGTPTLWTLITMADRRPVPELELSRACIARSQRCSLTVNVDFMGASHDRRLRAICLLMNVSHRVRRLNARLDHGHVAMHVILATLGRRMPLLEHFYIENPHRMFTRPADPSWVPWSDPKHCVVQQPCLTSLVVIGVSLDWNRCPMANLVHLTISSLPPHMRPSFRALASMVQASAHTLESLTIEAGAPITESATWALPEAVELPRLQDLKLGYFEPEESAVILNLFTFPALRLLKLQNLQMDLVPEGLRDQFPSHEMPLLEQLLFRARFMPNVSTLQLSGVFFDSTHASGVQLLSSFPNLQTLHIEACCNALVEALALPPQPLPGQTSTSLPPIVAPNLRELVVFNMPFSLPSNPLLHRFELARSRGLAPPLLKTVGVCNTYLKLSAVRENRMAELGMYAENVDLTFDRHCGEVSEEVAWDPQPALEALLDAGFETVVTAMEVDI</sequence>
<comment type="caution">
    <text evidence="1">The sequence shown here is derived from an EMBL/GenBank/DDBJ whole genome shotgun (WGS) entry which is preliminary data.</text>
</comment>
<evidence type="ECO:0000313" key="1">
    <source>
        <dbReference type="EMBL" id="KAI0051021.1"/>
    </source>
</evidence>
<organism evidence="1 2">
    <name type="scientific">Auriscalpium vulgare</name>
    <dbReference type="NCBI Taxonomy" id="40419"/>
    <lineage>
        <taxon>Eukaryota</taxon>
        <taxon>Fungi</taxon>
        <taxon>Dikarya</taxon>
        <taxon>Basidiomycota</taxon>
        <taxon>Agaricomycotina</taxon>
        <taxon>Agaricomycetes</taxon>
        <taxon>Russulales</taxon>
        <taxon>Auriscalpiaceae</taxon>
        <taxon>Auriscalpium</taxon>
    </lineage>
</organism>
<reference evidence="1" key="1">
    <citation type="submission" date="2021-02" db="EMBL/GenBank/DDBJ databases">
        <authorList>
            <consortium name="DOE Joint Genome Institute"/>
            <person name="Ahrendt S."/>
            <person name="Looney B.P."/>
            <person name="Miyauchi S."/>
            <person name="Morin E."/>
            <person name="Drula E."/>
            <person name="Courty P.E."/>
            <person name="Chicoki N."/>
            <person name="Fauchery L."/>
            <person name="Kohler A."/>
            <person name="Kuo A."/>
            <person name="Labutti K."/>
            <person name="Pangilinan J."/>
            <person name="Lipzen A."/>
            <person name="Riley R."/>
            <person name="Andreopoulos W."/>
            <person name="He G."/>
            <person name="Johnson J."/>
            <person name="Barry K.W."/>
            <person name="Grigoriev I.V."/>
            <person name="Nagy L."/>
            <person name="Hibbett D."/>
            <person name="Henrissat B."/>
            <person name="Matheny P.B."/>
            <person name="Labbe J."/>
            <person name="Martin F."/>
        </authorList>
    </citation>
    <scope>NUCLEOTIDE SEQUENCE</scope>
    <source>
        <strain evidence="1">FP105234-sp</strain>
    </source>
</reference>
<dbReference type="EMBL" id="MU275856">
    <property type="protein sequence ID" value="KAI0051021.1"/>
    <property type="molecule type" value="Genomic_DNA"/>
</dbReference>
<name>A0ACB8S4L5_9AGAM</name>